<reference evidence="2" key="1">
    <citation type="submission" date="2020-08" db="EMBL/GenBank/DDBJ databases">
        <title>Genome public.</title>
        <authorList>
            <person name="Liu C."/>
            <person name="Sun Q."/>
        </authorList>
    </citation>
    <scope>NUCLEOTIDE SEQUENCE</scope>
    <source>
        <strain evidence="2">NSJ-51</strain>
    </source>
</reference>
<keyword evidence="1" id="KW-0472">Membrane</keyword>
<organism evidence="2 3">
    <name type="scientific">Lawsonibacter hominis</name>
    <dbReference type="NCBI Taxonomy" id="2763053"/>
    <lineage>
        <taxon>Bacteria</taxon>
        <taxon>Bacillati</taxon>
        <taxon>Bacillota</taxon>
        <taxon>Clostridia</taxon>
        <taxon>Eubacteriales</taxon>
        <taxon>Oscillospiraceae</taxon>
        <taxon>Lawsonibacter</taxon>
    </lineage>
</organism>
<sequence>MEKIDLLYDHYKETMQLSLNMQKKRGTLFVVFCIFELLNFSMLLFPEKITASISQYILSQYNISVDFSIAILQSAIWIALSYIMIRYYQTNIYIERQYKYIAVLEDKISTMLKEPCFKRESDNYLEKYPIVLDLISMFYTWIIPLLIIIINIGKLWMEFRTASNLWSVIFDTLCCGFTAVLTIMYLAMMHPRHKN</sequence>
<evidence type="ECO:0000256" key="1">
    <source>
        <dbReference type="SAM" id="Phobius"/>
    </source>
</evidence>
<gene>
    <name evidence="2" type="ORF">H8S57_11705</name>
</gene>
<feature type="transmembrane region" description="Helical" evidence="1">
    <location>
        <begin position="65"/>
        <end position="85"/>
    </location>
</feature>
<dbReference type="Proteomes" id="UP000661435">
    <property type="component" value="Unassembled WGS sequence"/>
</dbReference>
<feature type="transmembrane region" description="Helical" evidence="1">
    <location>
        <begin position="165"/>
        <end position="187"/>
    </location>
</feature>
<keyword evidence="1" id="KW-1133">Transmembrane helix</keyword>
<dbReference type="EMBL" id="JACOPP010000017">
    <property type="protein sequence ID" value="MBC5734385.1"/>
    <property type="molecule type" value="Genomic_DNA"/>
</dbReference>
<keyword evidence="1" id="KW-0812">Transmembrane</keyword>
<evidence type="ECO:0000313" key="3">
    <source>
        <dbReference type="Proteomes" id="UP000661435"/>
    </source>
</evidence>
<feature type="transmembrane region" description="Helical" evidence="1">
    <location>
        <begin position="128"/>
        <end position="153"/>
    </location>
</feature>
<protein>
    <submittedName>
        <fullName evidence="2">Uncharacterized protein</fullName>
    </submittedName>
</protein>
<feature type="transmembrane region" description="Helical" evidence="1">
    <location>
        <begin position="26"/>
        <end position="45"/>
    </location>
</feature>
<comment type="caution">
    <text evidence="2">The sequence shown here is derived from an EMBL/GenBank/DDBJ whole genome shotgun (WGS) entry which is preliminary data.</text>
</comment>
<name>A0A8J6JHL8_9FIRM</name>
<proteinExistence type="predicted"/>
<keyword evidence="3" id="KW-1185">Reference proteome</keyword>
<evidence type="ECO:0000313" key="2">
    <source>
        <dbReference type="EMBL" id="MBC5734385.1"/>
    </source>
</evidence>
<accession>A0A8J6JHL8</accession>
<dbReference type="AlphaFoldDB" id="A0A8J6JHL8"/>
<dbReference type="RefSeq" id="WP_186908272.1">
    <property type="nucleotide sequence ID" value="NZ_JACOPP010000017.1"/>
</dbReference>